<dbReference type="GeneID" id="78086112"/>
<dbReference type="GO" id="GO:0016810">
    <property type="term" value="F:hydrolase activity, acting on carbon-nitrogen (but not peptide) bonds"/>
    <property type="evidence" value="ECO:0007669"/>
    <property type="project" value="InterPro"/>
</dbReference>
<dbReference type="InterPro" id="IPR051398">
    <property type="entry name" value="Polysacch_Deacetylase"/>
</dbReference>
<gene>
    <name evidence="4" type="ORF">HMPREF0179_00978</name>
</gene>
<dbReference type="Pfam" id="PF01522">
    <property type="entry name" value="Polysacc_deac_1"/>
    <property type="match status" value="1"/>
</dbReference>
<dbReference type="Proteomes" id="UP000006034">
    <property type="component" value="Unassembled WGS sequence"/>
</dbReference>
<dbReference type="OrthoDB" id="9776235at2"/>
<organism evidence="4 5">
    <name type="scientific">Bilophila wadsworthia (strain 3_1_6)</name>
    <dbReference type="NCBI Taxonomy" id="563192"/>
    <lineage>
        <taxon>Bacteria</taxon>
        <taxon>Pseudomonadati</taxon>
        <taxon>Thermodesulfobacteriota</taxon>
        <taxon>Desulfovibrionia</taxon>
        <taxon>Desulfovibrionales</taxon>
        <taxon>Desulfovibrionaceae</taxon>
        <taxon>Bilophila</taxon>
    </lineage>
</organism>
<evidence type="ECO:0000259" key="3">
    <source>
        <dbReference type="Pfam" id="PF01522"/>
    </source>
</evidence>
<keyword evidence="5" id="KW-1185">Reference proteome</keyword>
<dbReference type="RefSeq" id="WP_016360750.1">
    <property type="nucleotide sequence ID" value="NZ_KE150238.1"/>
</dbReference>
<reference evidence="4 5" key="1">
    <citation type="submission" date="2010-10" db="EMBL/GenBank/DDBJ databases">
        <authorList>
            <consortium name="The Broad Institute Genome Sequencing Platform"/>
            <person name="Ward D."/>
            <person name="Earl A."/>
            <person name="Feldgarden M."/>
            <person name="Young S.K."/>
            <person name="Gargeya S."/>
            <person name="Zeng Q."/>
            <person name="Alvarado L."/>
            <person name="Berlin A."/>
            <person name="Bochicchio J."/>
            <person name="Chapman S.B."/>
            <person name="Chen Z."/>
            <person name="Freedman E."/>
            <person name="Gellesch M."/>
            <person name="Goldberg J."/>
            <person name="Griggs A."/>
            <person name="Gujja S."/>
            <person name="Heilman E."/>
            <person name="Heiman D."/>
            <person name="Howarth C."/>
            <person name="Mehta T."/>
            <person name="Neiman D."/>
            <person name="Pearson M."/>
            <person name="Roberts A."/>
            <person name="Saif S."/>
            <person name="Shea T."/>
            <person name="Shenoy N."/>
            <person name="Sisk P."/>
            <person name="Stolte C."/>
            <person name="Sykes S."/>
            <person name="White J."/>
            <person name="Yandava C."/>
            <person name="Allen-Vercoe E."/>
            <person name="Sibley C."/>
            <person name="Ambrose C.E."/>
            <person name="Strauss J."/>
            <person name="Daigneault M."/>
            <person name="Haas B."/>
            <person name="Nusbaum C."/>
            <person name="Birren B."/>
        </authorList>
    </citation>
    <scope>NUCLEOTIDE SEQUENCE [LARGE SCALE GENOMIC DNA]</scope>
    <source>
        <strain evidence="4 5">3_1_6</strain>
    </source>
</reference>
<dbReference type="STRING" id="563192.HMPREF0179_00978"/>
<evidence type="ECO:0000313" key="5">
    <source>
        <dbReference type="Proteomes" id="UP000006034"/>
    </source>
</evidence>
<comment type="subcellular location">
    <subcellularLocation>
        <location evidence="1">Secreted</location>
    </subcellularLocation>
</comment>
<evidence type="ECO:0000313" key="4">
    <source>
        <dbReference type="EMBL" id="EFV45267.2"/>
    </source>
</evidence>
<evidence type="ECO:0000256" key="1">
    <source>
        <dbReference type="ARBA" id="ARBA00004613"/>
    </source>
</evidence>
<protein>
    <recommendedName>
        <fullName evidence="3">NodB homology domain-containing protein</fullName>
    </recommendedName>
</protein>
<evidence type="ECO:0000256" key="2">
    <source>
        <dbReference type="ARBA" id="ARBA00022729"/>
    </source>
</evidence>
<dbReference type="GO" id="GO:0005576">
    <property type="term" value="C:extracellular region"/>
    <property type="evidence" value="ECO:0007669"/>
    <property type="project" value="UniProtKB-SubCell"/>
</dbReference>
<sequence length="386" mass="43295">MSAYSLPVLMYHYVSRFPGAIAVSPEHFEDQCRGMAEHGWRGIGLDEAEGFLLKGAPLPPRSLLITFDDGYLDNYVYAWPILRKYGHKGVVFAVTERMEAEKKCRPTLADVWEGLPPSSLPPVDAPMHDTPFGYQVRRDMFFSWEEARHMESSGVMAVAAHSARHLAVFAGPEWGPVNRHDRHQKPASALEAAGQRFHVPGTRANTFNAVDFPEVWGLPRFKERPFLYSRAFIPSPDLVAAVQRLVPQEPAEARTFFQSAGNVAALETLVAGFSPDRLGTLESEAARRSRVHEELGACAETLRRELGHPVRSLCWPWGSGSEVAREEGRKAGFSVFFTTRMGANPPAAPEAVHRFKVRDAGWSWLRLRLEIYSRPWLARLYGACRI</sequence>
<dbReference type="CDD" id="cd10969">
    <property type="entry name" value="CE4_Ecf1_like_5s"/>
    <property type="match status" value="1"/>
</dbReference>
<reference evidence="4 5" key="2">
    <citation type="submission" date="2013-04" db="EMBL/GenBank/DDBJ databases">
        <title>The Genome Sequence of Bilophila wadsworthia 3_1_6.</title>
        <authorList>
            <consortium name="The Broad Institute Genomics Platform"/>
            <person name="Earl A."/>
            <person name="Ward D."/>
            <person name="Feldgarden M."/>
            <person name="Gevers D."/>
            <person name="Sibley C."/>
            <person name="Strauss J."/>
            <person name="Allen-Vercoe E."/>
            <person name="Walker B."/>
            <person name="Young S."/>
            <person name="Zeng Q."/>
            <person name="Gargeya S."/>
            <person name="Fitzgerald M."/>
            <person name="Haas B."/>
            <person name="Abouelleil A."/>
            <person name="Allen A.W."/>
            <person name="Alvarado L."/>
            <person name="Arachchi H.M."/>
            <person name="Berlin A.M."/>
            <person name="Chapman S.B."/>
            <person name="Gainer-Dewar J."/>
            <person name="Goldberg J."/>
            <person name="Griggs A."/>
            <person name="Gujja S."/>
            <person name="Hansen M."/>
            <person name="Howarth C."/>
            <person name="Imamovic A."/>
            <person name="Ireland A."/>
            <person name="Larimer J."/>
            <person name="McCowan C."/>
            <person name="Murphy C."/>
            <person name="Pearson M."/>
            <person name="Poon T.W."/>
            <person name="Priest M."/>
            <person name="Roberts A."/>
            <person name="Saif S."/>
            <person name="Shea T."/>
            <person name="Sisk P."/>
            <person name="Sykes S."/>
            <person name="Wortman J."/>
            <person name="Nusbaum C."/>
            <person name="Birren B."/>
        </authorList>
    </citation>
    <scope>NUCLEOTIDE SEQUENCE [LARGE SCALE GENOMIC DNA]</scope>
    <source>
        <strain evidence="4 5">3_1_6</strain>
    </source>
</reference>
<dbReference type="eggNOG" id="COG0726">
    <property type="taxonomic scope" value="Bacteria"/>
</dbReference>
<dbReference type="PANTHER" id="PTHR34216">
    <property type="match status" value="1"/>
</dbReference>
<comment type="caution">
    <text evidence="4">The sequence shown here is derived from an EMBL/GenBank/DDBJ whole genome shotgun (WGS) entry which is preliminary data.</text>
</comment>
<dbReference type="SUPFAM" id="SSF88713">
    <property type="entry name" value="Glycoside hydrolase/deacetylase"/>
    <property type="match status" value="1"/>
</dbReference>
<feature type="domain" description="NodB homology" evidence="3">
    <location>
        <begin position="58"/>
        <end position="168"/>
    </location>
</feature>
<dbReference type="PANTHER" id="PTHR34216:SF3">
    <property type="entry name" value="POLY-BETA-1,6-N-ACETYL-D-GLUCOSAMINE N-DEACETYLASE"/>
    <property type="match status" value="1"/>
</dbReference>
<name>E5Y467_BILW3</name>
<dbReference type="AlphaFoldDB" id="E5Y467"/>
<dbReference type="GO" id="GO:0005975">
    <property type="term" value="P:carbohydrate metabolic process"/>
    <property type="evidence" value="ECO:0007669"/>
    <property type="project" value="InterPro"/>
</dbReference>
<dbReference type="InterPro" id="IPR011330">
    <property type="entry name" value="Glyco_hydro/deAcase_b/a-brl"/>
</dbReference>
<dbReference type="HOGENOM" id="CLU_030024_3_0_7"/>
<dbReference type="InterPro" id="IPR002509">
    <property type="entry name" value="NODB_dom"/>
</dbReference>
<accession>E5Y467</accession>
<dbReference type="Gene3D" id="3.20.20.370">
    <property type="entry name" value="Glycoside hydrolase/deacetylase"/>
    <property type="match status" value="1"/>
</dbReference>
<proteinExistence type="predicted"/>
<keyword evidence="2" id="KW-0732">Signal</keyword>
<dbReference type="EMBL" id="ADCP02000001">
    <property type="protein sequence ID" value="EFV45267.2"/>
    <property type="molecule type" value="Genomic_DNA"/>
</dbReference>